<keyword evidence="4 8" id="KW-0831">Ubiquinone biosynthesis</keyword>
<dbReference type="PANTHER" id="PTHR21427">
    <property type="entry name" value="UBIQUINONE BIOSYNTHESIS PROTEIN COQ9, MITOCHONDRIAL"/>
    <property type="match status" value="1"/>
</dbReference>
<protein>
    <recommendedName>
        <fullName evidence="8">Ubiquinone biosynthesis protein</fullName>
    </recommendedName>
</protein>
<accession>A0A7H9HS24</accession>
<dbReference type="GO" id="GO:0005743">
    <property type="term" value="C:mitochondrial inner membrane"/>
    <property type="evidence" value="ECO:0007669"/>
    <property type="project" value="TreeGrafter"/>
</dbReference>
<gene>
    <name evidence="10" type="ORF">HG537_0B05220</name>
</gene>
<comment type="subcellular location">
    <subcellularLocation>
        <location evidence="1 8">Mitochondrion</location>
    </subcellularLocation>
</comment>
<dbReference type="GO" id="GO:0008289">
    <property type="term" value="F:lipid binding"/>
    <property type="evidence" value="ECO:0007669"/>
    <property type="project" value="UniProtKB-UniRule"/>
</dbReference>
<dbReference type="EMBL" id="CP059268">
    <property type="protein sequence ID" value="QLQ79175.1"/>
    <property type="molecule type" value="Genomic_DNA"/>
</dbReference>
<dbReference type="GO" id="GO:0006744">
    <property type="term" value="P:ubiquinone biosynthetic process"/>
    <property type="evidence" value="ECO:0007669"/>
    <property type="project" value="UniProtKB-UniRule"/>
</dbReference>
<dbReference type="Proteomes" id="UP000510647">
    <property type="component" value="Chromosome 2"/>
</dbReference>
<comment type="function">
    <text evidence="8">Membrane-associated protein that warps the membrane surface to access and bind aromatic isoprenes with high specificity, including ubiquinone (CoQ) isoprene intermediates and presents them directly to Coq7, therefore facilitating the Coq7-mediated hydroxylase step. Participates in the biosynthesis of coenzyme Q, also named ubiquinone, an essential lipid-soluble electron transporter for aerobic cellular respiration.</text>
</comment>
<comment type="similarity">
    <text evidence="3 8">Belongs to the COQ9 family.</text>
</comment>
<name>A0A7H9HS24_9SACH</name>
<evidence type="ECO:0000256" key="2">
    <source>
        <dbReference type="ARBA" id="ARBA00004749"/>
    </source>
</evidence>
<proteinExistence type="inferred from homology"/>
<evidence type="ECO:0000256" key="1">
    <source>
        <dbReference type="ARBA" id="ARBA00004173"/>
    </source>
</evidence>
<feature type="domain" description="COQ9 C-terminal" evidence="9">
    <location>
        <begin position="161"/>
        <end position="231"/>
    </location>
</feature>
<reference evidence="10 11" key="1">
    <citation type="submission" date="2020-06" db="EMBL/GenBank/DDBJ databases">
        <title>The yeast mating-type switching endonuclease HO is a domesticated member of an unorthodox homing genetic element family.</title>
        <authorList>
            <person name="Coughlan A.Y."/>
            <person name="Lombardi L."/>
            <person name="Braun-Galleani S."/>
            <person name="Martos A.R."/>
            <person name="Galeote V."/>
            <person name="Bigey F."/>
            <person name="Dequin S."/>
            <person name="Byrne K.P."/>
            <person name="Wolfe K.H."/>
        </authorList>
    </citation>
    <scope>NUCLEOTIDE SEQUENCE [LARGE SCALE GENOMIC DNA]</scope>
    <source>
        <strain evidence="10 11">CBS2947</strain>
    </source>
</reference>
<evidence type="ECO:0000256" key="4">
    <source>
        <dbReference type="ARBA" id="ARBA00022688"/>
    </source>
</evidence>
<evidence type="ECO:0000256" key="7">
    <source>
        <dbReference type="ARBA" id="ARBA00023128"/>
    </source>
</evidence>
<evidence type="ECO:0000259" key="9">
    <source>
        <dbReference type="Pfam" id="PF08511"/>
    </source>
</evidence>
<evidence type="ECO:0000256" key="6">
    <source>
        <dbReference type="ARBA" id="ARBA00023121"/>
    </source>
</evidence>
<dbReference type="Pfam" id="PF08511">
    <property type="entry name" value="COQ9"/>
    <property type="match status" value="1"/>
</dbReference>
<dbReference type="UniPathway" id="UPA00232"/>
<dbReference type="OrthoDB" id="619536at2759"/>
<comment type="pathway">
    <text evidence="2 8">Cofactor biosynthesis; ubiquinone biosynthesis.</text>
</comment>
<dbReference type="PANTHER" id="PTHR21427:SF19">
    <property type="entry name" value="UBIQUINONE BIOSYNTHESIS PROTEIN COQ9, MITOCHONDRIAL"/>
    <property type="match status" value="1"/>
</dbReference>
<evidence type="ECO:0000256" key="3">
    <source>
        <dbReference type="ARBA" id="ARBA00010766"/>
    </source>
</evidence>
<sequence length="260" mass="29668">MSLNRFLSGIRLFRRSYHPAGFEYVKASNRRGPLNYGKESSQYAILSHALQNSVPLYGFNERAIVHSLNELGYSSTMLSVIGSSNPPSFLHSSPALMELIKFHLADKRISLTENISSETVAEELPTLEELFIKRLEMNLPVAEHLSQLLSQLAIPGPFLVDVSMPELHRLSDDLIYYSNEKDSHDFAWYSKRLAVSCAYVSSELFMAQDKSPNYKETFDFARDKLQRVFTLGEYYNNTEEFAWYTLLSTINLVKSQLARG</sequence>
<evidence type="ECO:0000313" key="11">
    <source>
        <dbReference type="Proteomes" id="UP000510647"/>
    </source>
</evidence>
<keyword evidence="6 8" id="KW-0446">Lipid-binding</keyword>
<keyword evidence="7 8" id="KW-0496">Mitochondrion</keyword>
<evidence type="ECO:0000256" key="8">
    <source>
        <dbReference type="RuleBase" id="RU366063"/>
    </source>
</evidence>
<organism evidence="10 11">
    <name type="scientific">Torulaspora globosa</name>
    <dbReference type="NCBI Taxonomy" id="48254"/>
    <lineage>
        <taxon>Eukaryota</taxon>
        <taxon>Fungi</taxon>
        <taxon>Dikarya</taxon>
        <taxon>Ascomycota</taxon>
        <taxon>Saccharomycotina</taxon>
        <taxon>Saccharomycetes</taxon>
        <taxon>Saccharomycetales</taxon>
        <taxon>Saccharomycetaceae</taxon>
        <taxon>Torulaspora</taxon>
    </lineage>
</organism>
<evidence type="ECO:0000313" key="10">
    <source>
        <dbReference type="EMBL" id="QLQ79175.1"/>
    </source>
</evidence>
<dbReference type="NCBIfam" id="TIGR02396">
    <property type="entry name" value="diverge_rpsU"/>
    <property type="match status" value="1"/>
</dbReference>
<dbReference type="InterPro" id="IPR013718">
    <property type="entry name" value="COQ9_C"/>
</dbReference>
<evidence type="ECO:0000256" key="5">
    <source>
        <dbReference type="ARBA" id="ARBA00022946"/>
    </source>
</evidence>
<keyword evidence="5" id="KW-0809">Transit peptide</keyword>
<dbReference type="AlphaFoldDB" id="A0A7H9HS24"/>
<dbReference type="InterPro" id="IPR012762">
    <property type="entry name" value="Ubiq_biosynth_COQ9"/>
</dbReference>
<keyword evidence="11" id="KW-1185">Reference proteome</keyword>